<dbReference type="RefSeq" id="WP_090208386.1">
    <property type="nucleotide sequence ID" value="NZ_LT629777.1"/>
</dbReference>
<gene>
    <name evidence="2" type="ORF">SAMN05216598_4211</name>
</gene>
<dbReference type="Proteomes" id="UP000199524">
    <property type="component" value="Chromosome I"/>
</dbReference>
<dbReference type="AlphaFoldDB" id="A0A1H1Y3M4"/>
<keyword evidence="3" id="KW-1185">Reference proteome</keyword>
<reference evidence="3" key="1">
    <citation type="submission" date="2016-10" db="EMBL/GenBank/DDBJ databases">
        <authorList>
            <person name="Varghese N."/>
            <person name="Submissions S."/>
        </authorList>
    </citation>
    <scope>NUCLEOTIDE SEQUENCE [LARGE SCALE GENOMIC DNA]</scope>
    <source>
        <strain evidence="3">ATCC 23835</strain>
    </source>
</reference>
<name>A0A1H1Y3M4_9PSED</name>
<evidence type="ECO:0000313" key="3">
    <source>
        <dbReference type="Proteomes" id="UP000199524"/>
    </source>
</evidence>
<organism evidence="2 3">
    <name type="scientific">Pseudomonas asplenii</name>
    <dbReference type="NCBI Taxonomy" id="53407"/>
    <lineage>
        <taxon>Bacteria</taxon>
        <taxon>Pseudomonadati</taxon>
        <taxon>Pseudomonadota</taxon>
        <taxon>Gammaproteobacteria</taxon>
        <taxon>Pseudomonadales</taxon>
        <taxon>Pseudomonadaceae</taxon>
        <taxon>Pseudomonas</taxon>
    </lineage>
</organism>
<dbReference type="EMBL" id="LT629777">
    <property type="protein sequence ID" value="SDT16118.1"/>
    <property type="molecule type" value="Genomic_DNA"/>
</dbReference>
<dbReference type="GeneID" id="300209120"/>
<protein>
    <submittedName>
        <fullName evidence="2">Uncharacterized protein</fullName>
    </submittedName>
</protein>
<proteinExistence type="predicted"/>
<feature type="region of interest" description="Disordered" evidence="1">
    <location>
        <begin position="77"/>
        <end position="100"/>
    </location>
</feature>
<accession>A0A1H1Y3M4</accession>
<feature type="region of interest" description="Disordered" evidence="1">
    <location>
        <begin position="1"/>
        <end position="21"/>
    </location>
</feature>
<sequence>MCDPNEKSAGPPLFHPAQPQASPATLAAADVAASALLGLMGLRDALVAFKGPLADDPEFRRVIEHLLFGHETRERMLGQPAHRPAQERPVDWLIGQPPGF</sequence>
<evidence type="ECO:0000313" key="2">
    <source>
        <dbReference type="EMBL" id="SDT16118.1"/>
    </source>
</evidence>
<evidence type="ECO:0000256" key="1">
    <source>
        <dbReference type="SAM" id="MobiDB-lite"/>
    </source>
</evidence>